<dbReference type="SUPFAM" id="SSF161111">
    <property type="entry name" value="Cation efflux protein transmembrane domain-like"/>
    <property type="match status" value="1"/>
</dbReference>
<feature type="domain" description="Cation efflux protein transmembrane" evidence="11">
    <location>
        <begin position="22"/>
        <end position="213"/>
    </location>
</feature>
<protein>
    <submittedName>
        <fullName evidence="13">Cation transporter</fullName>
    </submittedName>
</protein>
<feature type="transmembrane region" description="Helical" evidence="10">
    <location>
        <begin position="89"/>
        <end position="112"/>
    </location>
</feature>
<keyword evidence="6 10" id="KW-1133">Transmembrane helix</keyword>
<keyword evidence="3" id="KW-0813">Transport</keyword>
<dbReference type="InterPro" id="IPR058533">
    <property type="entry name" value="Cation_efflux_TM"/>
</dbReference>
<dbReference type="GO" id="GO:0005385">
    <property type="term" value="F:zinc ion transmembrane transporter activity"/>
    <property type="evidence" value="ECO:0007669"/>
    <property type="project" value="TreeGrafter"/>
</dbReference>
<evidence type="ECO:0000256" key="7">
    <source>
        <dbReference type="ARBA" id="ARBA00023065"/>
    </source>
</evidence>
<evidence type="ECO:0000256" key="5">
    <source>
        <dbReference type="ARBA" id="ARBA00022906"/>
    </source>
</evidence>
<dbReference type="PANTHER" id="PTHR11562:SF17">
    <property type="entry name" value="RE54080P-RELATED"/>
    <property type="match status" value="1"/>
</dbReference>
<keyword evidence="14" id="KW-1185">Reference proteome</keyword>
<dbReference type="PANTHER" id="PTHR11562">
    <property type="entry name" value="CATION EFFLUX PROTEIN/ ZINC TRANSPORTER"/>
    <property type="match status" value="1"/>
</dbReference>
<keyword evidence="4 10" id="KW-0812">Transmembrane</keyword>
<feature type="domain" description="Cation efflux protein cytoplasmic" evidence="12">
    <location>
        <begin position="217"/>
        <end position="291"/>
    </location>
</feature>
<sequence>MGAGHDHTHGHSHMAGPNERSLMIALALTTTFLLVEVVAGVLTQSLALISDAAHMFTDTAALAIALAAVRMGKRAADAKRTFGYHRFEILAAAFNAMLLFGVAVYIGIEAYLRLKAPPEVESTGMLVVALIGMAVNLVSMRMLASGKDANLNMKGAYLEAWSDMLGSLGVVIGALVIKFTGWQWVDSAVAVLIALWVLPRTWSLLRASLNILLEGVPEGIDLAKVREALLTVQGVSSIHDLHVWALTSGKVSLTVHVVNDPAVDAERRVLPEIRRRLADQFAITHITVQCELEPCHQTDEEHHFTEVEPAEGRESPGVHDRSGHKH</sequence>
<dbReference type="Proteomes" id="UP000521868">
    <property type="component" value="Unassembled WGS sequence"/>
</dbReference>
<dbReference type="Pfam" id="PF16916">
    <property type="entry name" value="ZT_dimer"/>
    <property type="match status" value="1"/>
</dbReference>
<feature type="transmembrane region" description="Helical" evidence="10">
    <location>
        <begin position="21"/>
        <end position="42"/>
    </location>
</feature>
<keyword evidence="7" id="KW-0406">Ion transport</keyword>
<gene>
    <name evidence="13" type="ORF">RAMLITH_22785</name>
</gene>
<name>A0A7X6DK44_9BURK</name>
<evidence type="ECO:0000313" key="14">
    <source>
        <dbReference type="Proteomes" id="UP000521868"/>
    </source>
</evidence>
<evidence type="ECO:0000256" key="10">
    <source>
        <dbReference type="SAM" id="Phobius"/>
    </source>
</evidence>
<dbReference type="InterPro" id="IPR050681">
    <property type="entry name" value="CDF/SLC30A"/>
</dbReference>
<feature type="region of interest" description="Disordered" evidence="9">
    <location>
        <begin position="299"/>
        <end position="326"/>
    </location>
</feature>
<dbReference type="Gene3D" id="1.20.1510.10">
    <property type="entry name" value="Cation efflux protein transmembrane domain"/>
    <property type="match status" value="1"/>
</dbReference>
<dbReference type="RefSeq" id="WP_168109776.1">
    <property type="nucleotide sequence ID" value="NZ_VTOX01000011.1"/>
</dbReference>
<evidence type="ECO:0000256" key="3">
    <source>
        <dbReference type="ARBA" id="ARBA00022448"/>
    </source>
</evidence>
<dbReference type="InterPro" id="IPR036837">
    <property type="entry name" value="Cation_efflux_CTD_sf"/>
</dbReference>
<evidence type="ECO:0000313" key="13">
    <source>
        <dbReference type="EMBL" id="NKE68652.1"/>
    </source>
</evidence>
<dbReference type="GO" id="GO:0005886">
    <property type="term" value="C:plasma membrane"/>
    <property type="evidence" value="ECO:0007669"/>
    <property type="project" value="TreeGrafter"/>
</dbReference>
<dbReference type="Pfam" id="PF01545">
    <property type="entry name" value="Cation_efflux"/>
    <property type="match status" value="1"/>
</dbReference>
<dbReference type="NCBIfam" id="TIGR01297">
    <property type="entry name" value="CDF"/>
    <property type="match status" value="1"/>
</dbReference>
<feature type="transmembrane region" description="Helical" evidence="10">
    <location>
        <begin position="124"/>
        <end position="144"/>
    </location>
</feature>
<evidence type="ECO:0000256" key="4">
    <source>
        <dbReference type="ARBA" id="ARBA00022692"/>
    </source>
</evidence>
<keyword evidence="5" id="KW-0864">Zinc transport</keyword>
<keyword evidence="5" id="KW-0862">Zinc</keyword>
<dbReference type="AlphaFoldDB" id="A0A7X6DK44"/>
<evidence type="ECO:0000259" key="11">
    <source>
        <dbReference type="Pfam" id="PF01545"/>
    </source>
</evidence>
<evidence type="ECO:0000256" key="2">
    <source>
        <dbReference type="ARBA" id="ARBA00008873"/>
    </source>
</evidence>
<feature type="transmembrane region" description="Helical" evidence="10">
    <location>
        <begin position="48"/>
        <end position="69"/>
    </location>
</feature>
<comment type="similarity">
    <text evidence="2">Belongs to the cation diffusion facilitator (CDF) transporter (TC 2.A.4) family. SLC30A subfamily.</text>
</comment>
<accession>A0A7X6DK44</accession>
<dbReference type="EMBL" id="VTOX01000011">
    <property type="protein sequence ID" value="NKE68652.1"/>
    <property type="molecule type" value="Genomic_DNA"/>
</dbReference>
<comment type="subcellular location">
    <subcellularLocation>
        <location evidence="1">Membrane</location>
        <topology evidence="1">Multi-pass membrane protein</topology>
    </subcellularLocation>
</comment>
<evidence type="ECO:0000256" key="1">
    <source>
        <dbReference type="ARBA" id="ARBA00004141"/>
    </source>
</evidence>
<dbReference type="InterPro" id="IPR027470">
    <property type="entry name" value="Cation_efflux_CTD"/>
</dbReference>
<evidence type="ECO:0000259" key="12">
    <source>
        <dbReference type="Pfam" id="PF16916"/>
    </source>
</evidence>
<dbReference type="SUPFAM" id="SSF160240">
    <property type="entry name" value="Cation efflux protein cytoplasmic domain-like"/>
    <property type="match status" value="1"/>
</dbReference>
<keyword evidence="8 10" id="KW-0472">Membrane</keyword>
<evidence type="ECO:0000256" key="8">
    <source>
        <dbReference type="ARBA" id="ARBA00023136"/>
    </source>
</evidence>
<proteinExistence type="inferred from homology"/>
<evidence type="ECO:0000256" key="9">
    <source>
        <dbReference type="SAM" id="MobiDB-lite"/>
    </source>
</evidence>
<evidence type="ECO:0000256" key="6">
    <source>
        <dbReference type="ARBA" id="ARBA00022989"/>
    </source>
</evidence>
<reference evidence="13 14" key="1">
    <citation type="journal article" date="2020" name="Nature">
        <title>Bacterial chemolithoautotrophy via manganese oxidation.</title>
        <authorList>
            <person name="Yu H."/>
            <person name="Leadbetter J.R."/>
        </authorList>
    </citation>
    <scope>NUCLEOTIDE SEQUENCE [LARGE SCALE GENOMIC DNA]</scope>
    <source>
        <strain evidence="13 14">RBP-1</strain>
    </source>
</reference>
<dbReference type="InterPro" id="IPR002524">
    <property type="entry name" value="Cation_efflux"/>
</dbReference>
<organism evidence="13 14">
    <name type="scientific">Ramlibacter lithotrophicus</name>
    <dbReference type="NCBI Taxonomy" id="2606681"/>
    <lineage>
        <taxon>Bacteria</taxon>
        <taxon>Pseudomonadati</taxon>
        <taxon>Pseudomonadota</taxon>
        <taxon>Betaproteobacteria</taxon>
        <taxon>Burkholderiales</taxon>
        <taxon>Comamonadaceae</taxon>
        <taxon>Ramlibacter</taxon>
    </lineage>
</organism>
<comment type="caution">
    <text evidence="13">The sequence shown here is derived from an EMBL/GenBank/DDBJ whole genome shotgun (WGS) entry which is preliminary data.</text>
</comment>
<dbReference type="InterPro" id="IPR027469">
    <property type="entry name" value="Cation_efflux_TMD_sf"/>
</dbReference>